<proteinExistence type="predicted"/>
<dbReference type="AlphaFoldDB" id="A0A6V8MWT1"/>
<comment type="caution">
    <text evidence="1">The sequence shown here is derived from an EMBL/GenBank/DDBJ whole genome shotgun (WGS) entry which is preliminary data.</text>
</comment>
<organism evidence="1 2">
    <name type="scientific">Geomonas paludis</name>
    <dbReference type="NCBI Taxonomy" id="2740185"/>
    <lineage>
        <taxon>Bacteria</taxon>
        <taxon>Pseudomonadati</taxon>
        <taxon>Thermodesulfobacteriota</taxon>
        <taxon>Desulfuromonadia</taxon>
        <taxon>Geobacterales</taxon>
        <taxon>Geobacteraceae</taxon>
        <taxon>Geomonas</taxon>
    </lineage>
</organism>
<sequence>MGEVEAEDVDAGVDQGVEHLLGIGSGADGGYDLGATEHGFSWVEPGAARGRCRVTVSAASCRLVKGGCAA</sequence>
<gene>
    <name evidence="1" type="ORF">GMPD_24710</name>
</gene>
<dbReference type="Proteomes" id="UP000568888">
    <property type="component" value="Unassembled WGS sequence"/>
</dbReference>
<protein>
    <submittedName>
        <fullName evidence="1">Uncharacterized protein</fullName>
    </submittedName>
</protein>
<evidence type="ECO:0000313" key="1">
    <source>
        <dbReference type="EMBL" id="GFO64552.1"/>
    </source>
</evidence>
<evidence type="ECO:0000313" key="2">
    <source>
        <dbReference type="Proteomes" id="UP000568888"/>
    </source>
</evidence>
<reference evidence="2" key="1">
    <citation type="submission" date="2020-06" db="EMBL/GenBank/DDBJ databases">
        <title>Draft genomic sequecing of Geomonas sp. Red736.</title>
        <authorList>
            <person name="Itoh H."/>
            <person name="Xu Z.X."/>
            <person name="Ushijima N."/>
            <person name="Masuda Y."/>
            <person name="Shiratori Y."/>
            <person name="Senoo K."/>
        </authorList>
    </citation>
    <scope>NUCLEOTIDE SEQUENCE [LARGE SCALE GENOMIC DNA]</scope>
    <source>
        <strain evidence="2">Red736</strain>
    </source>
</reference>
<name>A0A6V8MWT1_9BACT</name>
<accession>A0A6V8MWT1</accession>
<dbReference type="EMBL" id="BLXY01000004">
    <property type="protein sequence ID" value="GFO64552.1"/>
    <property type="molecule type" value="Genomic_DNA"/>
</dbReference>